<evidence type="ECO:0000256" key="1">
    <source>
        <dbReference type="ARBA" id="ARBA00022485"/>
    </source>
</evidence>
<keyword evidence="3 7" id="KW-0479">Metal-binding</keyword>
<feature type="binding site" evidence="7">
    <location>
        <position position="375"/>
    </location>
    <ligand>
        <name>hybrid [4Fe-2O-2S] cluster</name>
        <dbReference type="ChEBI" id="CHEBI:60519"/>
    </ligand>
</feature>
<accession>A0A1G9DWS5</accession>
<feature type="binding site" evidence="7">
    <location>
        <position position="198"/>
    </location>
    <ligand>
        <name>hybrid [4Fe-2O-2S] cluster</name>
        <dbReference type="ChEBI" id="CHEBI:60519"/>
    </ligand>
</feature>
<dbReference type="NCBIfam" id="NF003658">
    <property type="entry name" value="PRK05290.1"/>
    <property type="match status" value="1"/>
</dbReference>
<dbReference type="SUPFAM" id="SSF56821">
    <property type="entry name" value="Prismane protein-like"/>
    <property type="match status" value="1"/>
</dbReference>
<organism evidence="8 9">
    <name type="scientific">Natronorubrum texcoconense</name>
    <dbReference type="NCBI Taxonomy" id="1095776"/>
    <lineage>
        <taxon>Archaea</taxon>
        <taxon>Methanobacteriati</taxon>
        <taxon>Methanobacteriota</taxon>
        <taxon>Stenosarchaea group</taxon>
        <taxon>Halobacteria</taxon>
        <taxon>Halobacteriales</taxon>
        <taxon>Natrialbaceae</taxon>
        <taxon>Natronorubrum</taxon>
    </lineage>
</organism>
<evidence type="ECO:0000256" key="3">
    <source>
        <dbReference type="ARBA" id="ARBA00022723"/>
    </source>
</evidence>
<dbReference type="GO" id="GO:0042542">
    <property type="term" value="P:response to hydrogen peroxide"/>
    <property type="evidence" value="ECO:0007669"/>
    <property type="project" value="TreeGrafter"/>
</dbReference>
<feature type="binding site" evidence="7">
    <location>
        <position position="154"/>
    </location>
    <ligand>
        <name>hybrid [4Fe-2O-2S] cluster</name>
        <dbReference type="ChEBI" id="CHEBI:60519"/>
    </ligand>
</feature>
<comment type="cofactor">
    <cofactor evidence="7">
        <name>hybrid [4Fe-2O-2S] cluster</name>
        <dbReference type="ChEBI" id="CHEBI:60519"/>
    </cofactor>
    <text evidence="7">Binds 1 hybrid [4Fe-2O-2S] cluster.</text>
</comment>
<dbReference type="Pfam" id="PF03063">
    <property type="entry name" value="Prismane"/>
    <property type="match status" value="1"/>
</dbReference>
<dbReference type="InterPro" id="IPR010048">
    <property type="entry name" value="Hydroxylam_reduct"/>
</dbReference>
<keyword evidence="5 7" id="KW-0408">Iron</keyword>
<keyword evidence="2 7" id="KW-0963">Cytoplasm</keyword>
<dbReference type="InterPro" id="IPR011254">
    <property type="entry name" value="Prismane-like_sf"/>
</dbReference>
<feature type="binding site" evidence="7">
    <location>
        <position position="20"/>
    </location>
    <ligand>
        <name>[4Fe-4S] cluster</name>
        <dbReference type="ChEBI" id="CHEBI:49883"/>
    </ligand>
</feature>
<dbReference type="PANTHER" id="PTHR30109">
    <property type="entry name" value="HYDROXYLAMINE REDUCTASE"/>
    <property type="match status" value="1"/>
</dbReference>
<dbReference type="STRING" id="1095776.SAMN04515672_3658"/>
<dbReference type="InterPro" id="IPR016100">
    <property type="entry name" value="Prismane_a-bundle"/>
</dbReference>
<reference evidence="9" key="1">
    <citation type="submission" date="2016-10" db="EMBL/GenBank/DDBJ databases">
        <authorList>
            <person name="Varghese N."/>
            <person name="Submissions S."/>
        </authorList>
    </citation>
    <scope>NUCLEOTIDE SEQUENCE [LARGE SCALE GENOMIC DNA]</scope>
    <source>
        <strain evidence="9">B4,CECT 8067,JCM 17497</strain>
    </source>
</reference>
<dbReference type="EC" id="1.7.99.1" evidence="7"/>
<dbReference type="Gene3D" id="1.20.1270.20">
    <property type="match status" value="1"/>
</dbReference>
<feature type="binding site" evidence="7">
    <location>
        <position position="312"/>
    </location>
    <ligand>
        <name>hybrid [4Fe-2O-2S] cluster</name>
        <dbReference type="ChEBI" id="CHEBI:60519"/>
    </ligand>
</feature>
<feature type="modified residue" description="Cysteine persulfide" evidence="7">
    <location>
        <position position="284"/>
    </location>
</feature>
<feature type="binding site" evidence="7">
    <location>
        <position position="373"/>
    </location>
    <ligand>
        <name>hybrid [4Fe-2O-2S] cluster</name>
        <dbReference type="ChEBI" id="CHEBI:60519"/>
    </ligand>
</feature>
<comment type="catalytic activity">
    <reaction evidence="7">
        <text>A + NH4(+) + H2O = hydroxylamine + AH2 + H(+)</text>
        <dbReference type="Rhea" id="RHEA:22052"/>
        <dbReference type="ChEBI" id="CHEBI:13193"/>
        <dbReference type="ChEBI" id="CHEBI:15377"/>
        <dbReference type="ChEBI" id="CHEBI:15378"/>
        <dbReference type="ChEBI" id="CHEBI:15429"/>
        <dbReference type="ChEBI" id="CHEBI:17499"/>
        <dbReference type="ChEBI" id="CHEBI:28938"/>
        <dbReference type="EC" id="1.7.99.1"/>
    </reaction>
</comment>
<evidence type="ECO:0000256" key="7">
    <source>
        <dbReference type="HAMAP-Rule" id="MF_00069"/>
    </source>
</evidence>
<dbReference type="Proteomes" id="UP000198882">
    <property type="component" value="Unassembled WGS sequence"/>
</dbReference>
<sequence>MNCNQCEQTPEGGCTTVGICGKEPDLNGLQELVIYGLKGISAYATHARDMGYRDDGVDGFVHEALYSTLTNVNFDMDDHVDLAMRAGDAAVDVMELLDEAHTQELGVPEPTEVAQNDVEGKSILVTGHDLYGLKQLLEQLEADDEEISVYTHSEMLPAHGYPELAAYDSLKGNLGGAWHDQRILFADFPGAIVGTTNCVQPPREEYRDRFFTTGLAGLEGVESIDGYDFGPVIEKAKSLPEADWEQDGTVTTGYHHEPVLDQVDEIVDAVESGHLRQFFVVAGCDGPTPGRDYYRELVRQIPEDCVVLTTSCGKFRFNDLEMGTVPGTDIPRYIDLGQCNNSISTVKIAAELAEAFDCEVNDLPLSVVLSWFEQKAIAVLLGLLSLGVEDIRLGPTVPDFLTPEIVELLNDEFGLQPIDEPETDLAAMLGEPVPTAAAEPRPADD</sequence>
<feature type="binding site" evidence="7">
    <location>
        <position position="6"/>
    </location>
    <ligand>
        <name>[4Fe-4S] cluster</name>
        <dbReference type="ChEBI" id="CHEBI:49883"/>
    </ligand>
</feature>
<dbReference type="InterPro" id="IPR004137">
    <property type="entry name" value="HCP/CODH"/>
</dbReference>
<protein>
    <recommendedName>
        <fullName evidence="7">Hydroxylamine reductase</fullName>
        <ecNumber evidence="7">1.7.99.1</ecNumber>
    </recommendedName>
    <alternativeName>
        <fullName evidence="7">Hybrid-cluster protein</fullName>
        <shortName evidence="7">HCP</shortName>
    </alternativeName>
    <alternativeName>
        <fullName evidence="7">Prismane protein</fullName>
    </alternativeName>
</protein>
<evidence type="ECO:0000256" key="6">
    <source>
        <dbReference type="ARBA" id="ARBA00023014"/>
    </source>
</evidence>
<evidence type="ECO:0000256" key="5">
    <source>
        <dbReference type="ARBA" id="ARBA00023004"/>
    </source>
</evidence>
<dbReference type="GO" id="GO:0051539">
    <property type="term" value="F:4 iron, 4 sulfur cluster binding"/>
    <property type="evidence" value="ECO:0007669"/>
    <property type="project" value="UniProtKB-KW"/>
</dbReference>
<comment type="cofactor">
    <cofactor evidence="7">
        <name>[4Fe-4S] cluster</name>
        <dbReference type="ChEBI" id="CHEBI:49883"/>
    </cofactor>
    <text evidence="7">Binds 1 [4Fe-4S] cluster.</text>
</comment>
<dbReference type="GO" id="GO:0050418">
    <property type="term" value="F:hydroxylamine reductase activity"/>
    <property type="evidence" value="ECO:0007669"/>
    <property type="project" value="UniProtKB-UniRule"/>
</dbReference>
<dbReference type="FunFam" id="3.40.50.2030:FF:000001">
    <property type="entry name" value="Hydroxylamine reductase"/>
    <property type="match status" value="1"/>
</dbReference>
<comment type="subcellular location">
    <subcellularLocation>
        <location evidence="7">Cytoplasm</location>
    </subcellularLocation>
</comment>
<dbReference type="GO" id="GO:0046872">
    <property type="term" value="F:metal ion binding"/>
    <property type="evidence" value="ECO:0007669"/>
    <property type="project" value="UniProtKB-KW"/>
</dbReference>
<dbReference type="AlphaFoldDB" id="A0A1G9DWS5"/>
<keyword evidence="1 7" id="KW-0004">4Fe-4S</keyword>
<evidence type="ECO:0000313" key="9">
    <source>
        <dbReference type="Proteomes" id="UP000198882"/>
    </source>
</evidence>
<feature type="binding site" evidence="7">
    <location>
        <position position="14"/>
    </location>
    <ligand>
        <name>[4Fe-4S] cluster</name>
        <dbReference type="ChEBI" id="CHEBI:49883"/>
    </ligand>
</feature>
<dbReference type="PANTHER" id="PTHR30109:SF0">
    <property type="entry name" value="HYDROXYLAMINE REDUCTASE"/>
    <property type="match status" value="1"/>
</dbReference>
<dbReference type="HAMAP" id="MF_00069">
    <property type="entry name" value="Hydroxylam_reduct"/>
    <property type="match status" value="1"/>
</dbReference>
<evidence type="ECO:0000256" key="4">
    <source>
        <dbReference type="ARBA" id="ARBA00023002"/>
    </source>
</evidence>
<dbReference type="InterPro" id="IPR016099">
    <property type="entry name" value="Prismane-like_a/b-sand"/>
</dbReference>
<evidence type="ECO:0000313" key="8">
    <source>
        <dbReference type="EMBL" id="SDK68306.1"/>
    </source>
</evidence>
<comment type="similarity">
    <text evidence="7">Belongs to the HCP family.</text>
</comment>
<dbReference type="EMBL" id="FNFE01000006">
    <property type="protein sequence ID" value="SDK68306.1"/>
    <property type="molecule type" value="Genomic_DNA"/>
</dbReference>
<proteinExistence type="inferred from homology"/>
<dbReference type="OrthoDB" id="21311at2157"/>
<dbReference type="GO" id="GO:0005737">
    <property type="term" value="C:cytoplasm"/>
    <property type="evidence" value="ECO:0007669"/>
    <property type="project" value="UniProtKB-SubCell"/>
</dbReference>
<keyword evidence="9" id="KW-1185">Reference proteome</keyword>
<gene>
    <name evidence="7" type="primary">hcp</name>
    <name evidence="8" type="ORF">SAMN04515672_3658</name>
</gene>
<name>A0A1G9DWS5_9EURY</name>
<comment type="function">
    <text evidence="7">Catalyzes the reduction of hydroxylamine to form NH(3) and H(2)O.</text>
</comment>
<dbReference type="Gene3D" id="3.40.50.2030">
    <property type="match status" value="2"/>
</dbReference>
<feature type="binding site" description="via persulfide group" evidence="7">
    <location>
        <position position="284"/>
    </location>
    <ligand>
        <name>hybrid [4Fe-2O-2S] cluster</name>
        <dbReference type="ChEBI" id="CHEBI:60519"/>
    </ligand>
</feature>
<dbReference type="RefSeq" id="WP_090310307.1">
    <property type="nucleotide sequence ID" value="NZ_FNFE01000006.1"/>
</dbReference>
<keyword evidence="6 7" id="KW-0411">Iron-sulfur</keyword>
<evidence type="ECO:0000256" key="2">
    <source>
        <dbReference type="ARBA" id="ARBA00022490"/>
    </source>
</evidence>
<keyword evidence="4 7" id="KW-0560">Oxidoreductase</keyword>
<dbReference type="GO" id="GO:0004601">
    <property type="term" value="F:peroxidase activity"/>
    <property type="evidence" value="ECO:0007669"/>
    <property type="project" value="TreeGrafter"/>
</dbReference>
<dbReference type="NCBIfam" id="TIGR01703">
    <property type="entry name" value="hybrid_clust"/>
    <property type="match status" value="1"/>
</dbReference>
<feature type="binding site" evidence="7">
    <location>
        <position position="128"/>
    </location>
    <ligand>
        <name>hybrid [4Fe-2O-2S] cluster</name>
        <dbReference type="ChEBI" id="CHEBI:60519"/>
    </ligand>
</feature>
<feature type="binding site" evidence="7">
    <location>
        <position position="339"/>
    </location>
    <ligand>
        <name>hybrid [4Fe-2O-2S] cluster</name>
        <dbReference type="ChEBI" id="CHEBI:60519"/>
    </ligand>
</feature>
<feature type="binding site" evidence="7">
    <location>
        <position position="3"/>
    </location>
    <ligand>
        <name>[4Fe-4S] cluster</name>
        <dbReference type="ChEBI" id="CHEBI:49883"/>
    </ligand>
</feature>